<evidence type="ECO:0000259" key="8">
    <source>
        <dbReference type="PROSITE" id="PS51158"/>
    </source>
</evidence>
<dbReference type="OrthoDB" id="43049at2759"/>
<dbReference type="InterPro" id="IPR004166">
    <property type="entry name" value="a-kinase_dom"/>
</dbReference>
<evidence type="ECO:0000256" key="1">
    <source>
        <dbReference type="ARBA" id="ARBA00022527"/>
    </source>
</evidence>
<keyword evidence="10" id="KW-1185">Reference proteome</keyword>
<evidence type="ECO:0000256" key="3">
    <source>
        <dbReference type="ARBA" id="ARBA00022741"/>
    </source>
</evidence>
<dbReference type="AlphaFoldDB" id="A0A448ZQS8"/>
<dbReference type="InterPro" id="IPR051852">
    <property type="entry name" value="Alpha-type_PK"/>
</dbReference>
<evidence type="ECO:0000256" key="5">
    <source>
        <dbReference type="ARBA" id="ARBA00022840"/>
    </source>
</evidence>
<accession>A0A448ZQS8</accession>
<dbReference type="InterPro" id="IPR011009">
    <property type="entry name" value="Kinase-like_dom_sf"/>
</dbReference>
<reference evidence="9 10" key="1">
    <citation type="submission" date="2019-01" db="EMBL/GenBank/DDBJ databases">
        <authorList>
            <person name="Ferrante I. M."/>
        </authorList>
    </citation>
    <scope>NUCLEOTIDE SEQUENCE [LARGE SCALE GENOMIC DNA]</scope>
    <source>
        <strain evidence="9 10">B856</strain>
    </source>
</reference>
<protein>
    <recommendedName>
        <fullName evidence="11">Alpha-type protein kinase domain-containing protein</fullName>
    </recommendedName>
</protein>
<feature type="domain" description="VWFA" evidence="7">
    <location>
        <begin position="95"/>
        <end position="301"/>
    </location>
</feature>
<dbReference type="Gene3D" id="3.20.200.10">
    <property type="entry name" value="MHCK/EF2 kinase"/>
    <property type="match status" value="1"/>
</dbReference>
<dbReference type="PROSITE" id="PS51158">
    <property type="entry name" value="ALPHA_KINASE"/>
    <property type="match status" value="1"/>
</dbReference>
<organism evidence="9 10">
    <name type="scientific">Pseudo-nitzschia multistriata</name>
    <dbReference type="NCBI Taxonomy" id="183589"/>
    <lineage>
        <taxon>Eukaryota</taxon>
        <taxon>Sar</taxon>
        <taxon>Stramenopiles</taxon>
        <taxon>Ochrophyta</taxon>
        <taxon>Bacillariophyta</taxon>
        <taxon>Bacillariophyceae</taxon>
        <taxon>Bacillariophycidae</taxon>
        <taxon>Bacillariales</taxon>
        <taxon>Bacillariaceae</taxon>
        <taxon>Pseudo-nitzschia</taxon>
    </lineage>
</organism>
<evidence type="ECO:0000256" key="6">
    <source>
        <dbReference type="SAM" id="MobiDB-lite"/>
    </source>
</evidence>
<dbReference type="Gene3D" id="3.40.50.410">
    <property type="entry name" value="von Willebrand factor, type A domain"/>
    <property type="match status" value="1"/>
</dbReference>
<dbReference type="Proteomes" id="UP000291116">
    <property type="component" value="Unassembled WGS sequence"/>
</dbReference>
<dbReference type="GO" id="GO:0004674">
    <property type="term" value="F:protein serine/threonine kinase activity"/>
    <property type="evidence" value="ECO:0007669"/>
    <property type="project" value="UniProtKB-KW"/>
</dbReference>
<keyword evidence="5" id="KW-0067">ATP-binding</keyword>
<dbReference type="InterPro" id="IPR002035">
    <property type="entry name" value="VWF_A"/>
</dbReference>
<dbReference type="SMART" id="SM00811">
    <property type="entry name" value="Alpha_kinase"/>
    <property type="match status" value="1"/>
</dbReference>
<feature type="region of interest" description="Disordered" evidence="6">
    <location>
        <begin position="684"/>
        <end position="710"/>
    </location>
</feature>
<dbReference type="PANTHER" id="PTHR45992:SF11">
    <property type="entry name" value="ALPHA-TYPE PROTEIN KINASE DOMAIN-CONTAINING PROTEIN"/>
    <property type="match status" value="1"/>
</dbReference>
<dbReference type="PROSITE" id="PS50234">
    <property type="entry name" value="VWFA"/>
    <property type="match status" value="1"/>
</dbReference>
<dbReference type="Pfam" id="PF02816">
    <property type="entry name" value="Alpha_kinase"/>
    <property type="match status" value="2"/>
</dbReference>
<evidence type="ECO:0000256" key="4">
    <source>
        <dbReference type="ARBA" id="ARBA00022777"/>
    </source>
</evidence>
<evidence type="ECO:0008006" key="11">
    <source>
        <dbReference type="Google" id="ProtNLM"/>
    </source>
</evidence>
<dbReference type="EMBL" id="CAACVS010000643">
    <property type="protein sequence ID" value="VEU44405.1"/>
    <property type="molecule type" value="Genomic_DNA"/>
</dbReference>
<evidence type="ECO:0000313" key="9">
    <source>
        <dbReference type="EMBL" id="VEU44405.1"/>
    </source>
</evidence>
<dbReference type="InterPro" id="IPR036465">
    <property type="entry name" value="vWFA_dom_sf"/>
</dbReference>
<keyword evidence="2" id="KW-0808">Transferase</keyword>
<proteinExistence type="predicted"/>
<dbReference type="CDD" id="cd00198">
    <property type="entry name" value="vWFA"/>
    <property type="match status" value="1"/>
</dbReference>
<keyword evidence="1" id="KW-0723">Serine/threonine-protein kinase</keyword>
<name>A0A448ZQS8_9STRA</name>
<dbReference type="SUPFAM" id="SSF53300">
    <property type="entry name" value="vWA-like"/>
    <property type="match status" value="1"/>
</dbReference>
<gene>
    <name evidence="9" type="ORF">PSNMU_V1.4_AUG-EV-PASAV3_0115120</name>
</gene>
<keyword evidence="4" id="KW-0418">Kinase</keyword>
<feature type="domain" description="Alpha-type protein kinase" evidence="8">
    <location>
        <begin position="351"/>
        <end position="684"/>
    </location>
</feature>
<dbReference type="SUPFAM" id="SSF56112">
    <property type="entry name" value="Protein kinase-like (PK-like)"/>
    <property type="match status" value="2"/>
</dbReference>
<dbReference type="PANTHER" id="PTHR45992">
    <property type="entry name" value="EUKARYOTIC ELONGATION FACTOR 2 KINASE-RELATED"/>
    <property type="match status" value="1"/>
</dbReference>
<evidence type="ECO:0000256" key="2">
    <source>
        <dbReference type="ARBA" id="ARBA00022679"/>
    </source>
</evidence>
<evidence type="ECO:0000259" key="7">
    <source>
        <dbReference type="PROSITE" id="PS50234"/>
    </source>
</evidence>
<feature type="compositionally biased region" description="Basic residues" evidence="6">
    <location>
        <begin position="684"/>
        <end position="693"/>
    </location>
</feature>
<evidence type="ECO:0000313" key="10">
    <source>
        <dbReference type="Proteomes" id="UP000291116"/>
    </source>
</evidence>
<sequence length="710" mass="81213">MIETEHARQRREERSIDKKDLKAALKYGDELECKYGRKFRYKDLIYIVDRKKKREITCYASRLKLKKVRITSEMNLKIQAAQTKLRHKAACWKSNTVLVVDTSGSMRASDVWGARSRLDAVWICIALDFIAHRIESGSADCYDVISVVLLNDSEKAKVLIKSSATSWALYNKIVDIYNDGENVPARSHGFYVPSLKKAEEILTLNNSSSCALALCFLSDGSPSDCGTAHDSILERVESLGMRFGRRLTFYTVGMGNDPNEFRMLRQMSDTAKDYGVQSFFQLPSMSTSSLGLSLTSTATTITKTQTEMTDIATLKQRKVRDVLRESRKKAKEEVVCVVSEDEYWLYPVEKVTRSIYREWLDENRKRRHCYDIAPMMEGENTYWVAMNKKTFGEGAERFAYRFYEVGQDGKTVIGKPLVAKESRLVLEGGEASRKSFVQTFCQTQQLARRIATEFNEKMDKLYRVDKSTPKISFLDCSVYELDDNNLGKTLVLVEEKIDHDAWQKWNTNNGYVEGMDEVPEFNHEKMRSALDHLACIEVPEVRSGGAIDSDPVRLACDLDAIEEGDEDEDSQESDVGDHNYGSPLKKLAIKFSVSEVAQAFSHFSYIASGKKRLICDLQGVFDERSNTLKLTDPVVHYFNYRRQHKKRVHGRTDRGREGMAMFFDTHRDCCGHLCRLVTGGLRKSRVRSKHRQQGPKSDSPQPHEHKREHD</sequence>
<dbReference type="GO" id="GO:0005524">
    <property type="term" value="F:ATP binding"/>
    <property type="evidence" value="ECO:0007669"/>
    <property type="project" value="UniProtKB-KW"/>
</dbReference>
<keyword evidence="3" id="KW-0547">Nucleotide-binding</keyword>
<feature type="compositionally biased region" description="Basic and acidic residues" evidence="6">
    <location>
        <begin position="701"/>
        <end position="710"/>
    </location>
</feature>